<comment type="caution">
    <text evidence="1">The sequence shown here is derived from an EMBL/GenBank/DDBJ whole genome shotgun (WGS) entry which is preliminary data.</text>
</comment>
<proteinExistence type="predicted"/>
<name>A0ABV5ZLK4_9BACT</name>
<evidence type="ECO:0000313" key="2">
    <source>
        <dbReference type="Proteomes" id="UP001589688"/>
    </source>
</evidence>
<keyword evidence="2" id="KW-1185">Reference proteome</keyword>
<sequence>MEEKISSEYTHRLLACAYAVHTALGPGLLESIYEKALAYELELNGFHVETQVPVKVMYRGLELDHELKLDMLVDRQVVIEIKSLLEVKPVHYKQLLTYLRLLDVRLGYLINFDVPLLKDGIQRVVNNY</sequence>
<dbReference type="EMBL" id="JBHLZF010000002">
    <property type="protein sequence ID" value="MFB9898245.1"/>
    <property type="molecule type" value="Genomic_DNA"/>
</dbReference>
<gene>
    <name evidence="1" type="ORF">ACFFK8_10700</name>
</gene>
<reference evidence="1 2" key="1">
    <citation type="submission" date="2024-09" db="EMBL/GenBank/DDBJ databases">
        <authorList>
            <person name="Sun Q."/>
            <person name="Mori K."/>
        </authorList>
    </citation>
    <scope>NUCLEOTIDE SEQUENCE [LARGE SCALE GENOMIC DNA]</scope>
    <source>
        <strain evidence="1 2">ATCC 51272</strain>
    </source>
</reference>
<protein>
    <submittedName>
        <fullName evidence="1">GxxExxY protein</fullName>
    </submittedName>
</protein>
<dbReference type="Pfam" id="PF13366">
    <property type="entry name" value="PDDEXK_3"/>
    <property type="match status" value="1"/>
</dbReference>
<dbReference type="RefSeq" id="WP_027952986.1">
    <property type="nucleotide sequence ID" value="NZ_JBHLZF010000002.1"/>
</dbReference>
<dbReference type="InterPro" id="IPR026350">
    <property type="entry name" value="GxxExxY"/>
</dbReference>
<accession>A0ABV5ZLK4</accession>
<organism evidence="1 2">
    <name type="scientific">Hallella seregens ATCC 51272</name>
    <dbReference type="NCBI Taxonomy" id="1336250"/>
    <lineage>
        <taxon>Bacteria</taxon>
        <taxon>Pseudomonadati</taxon>
        <taxon>Bacteroidota</taxon>
        <taxon>Bacteroidia</taxon>
        <taxon>Bacteroidales</taxon>
        <taxon>Prevotellaceae</taxon>
        <taxon>Hallella</taxon>
    </lineage>
</organism>
<evidence type="ECO:0000313" key="1">
    <source>
        <dbReference type="EMBL" id="MFB9898245.1"/>
    </source>
</evidence>
<dbReference type="NCBIfam" id="TIGR04256">
    <property type="entry name" value="GxxExxY"/>
    <property type="match status" value="1"/>
</dbReference>
<dbReference type="Proteomes" id="UP001589688">
    <property type="component" value="Unassembled WGS sequence"/>
</dbReference>